<comment type="subcellular location">
    <subcellularLocation>
        <location evidence="1">Periplasm</location>
    </subcellularLocation>
</comment>
<evidence type="ECO:0000256" key="3">
    <source>
        <dbReference type="ARBA" id="ARBA00022729"/>
    </source>
</evidence>
<keyword evidence="4" id="KW-0574">Periplasm</keyword>
<dbReference type="Gene3D" id="2.50.20.10">
    <property type="entry name" value="Lipoprotein localisation LolA/LolB/LppX"/>
    <property type="match status" value="1"/>
</dbReference>
<protein>
    <submittedName>
        <fullName evidence="8">Sigma E regulatory protein, MucB/RseB</fullName>
    </submittedName>
</protein>
<dbReference type="PANTHER" id="PTHR38782:SF1">
    <property type="entry name" value="SIGMA-E FACTOR REGULATORY PROTEIN RSEB"/>
    <property type="match status" value="1"/>
</dbReference>
<dbReference type="Pfam" id="PF03888">
    <property type="entry name" value="MucB_RseB"/>
    <property type="match status" value="1"/>
</dbReference>
<dbReference type="GO" id="GO:0030288">
    <property type="term" value="C:outer membrane-bounded periplasmic space"/>
    <property type="evidence" value="ECO:0007669"/>
    <property type="project" value="TreeGrafter"/>
</dbReference>
<dbReference type="STRING" id="653930.SAMN05216589_2908"/>
<dbReference type="GO" id="GO:0045152">
    <property type="term" value="F:antisigma factor binding"/>
    <property type="evidence" value="ECO:0007669"/>
    <property type="project" value="TreeGrafter"/>
</dbReference>
<accession>A0A1I4P9P3</accession>
<dbReference type="CDD" id="cd16327">
    <property type="entry name" value="RseB"/>
    <property type="match status" value="1"/>
</dbReference>
<dbReference type="GO" id="GO:0032885">
    <property type="term" value="P:regulation of polysaccharide biosynthetic process"/>
    <property type="evidence" value="ECO:0007669"/>
    <property type="project" value="TreeGrafter"/>
</dbReference>
<dbReference type="InterPro" id="IPR033436">
    <property type="entry name" value="MucB/RseB_C"/>
</dbReference>
<evidence type="ECO:0000259" key="5">
    <source>
        <dbReference type="Pfam" id="PF03888"/>
    </source>
</evidence>
<comment type="similarity">
    <text evidence="2">Belongs to the RseB family.</text>
</comment>
<dbReference type="EMBL" id="FOGN01000006">
    <property type="protein sequence ID" value="SES26046.1"/>
    <property type="molecule type" value="Genomic_DNA"/>
</dbReference>
<dbReference type="InterPro" id="IPR038484">
    <property type="entry name" value="MucB/RseB_C_sf"/>
</dbReference>
<dbReference type="Pfam" id="PF17188">
    <property type="entry name" value="MucB_RseB_C"/>
    <property type="match status" value="1"/>
</dbReference>
<evidence type="ECO:0000313" key="10">
    <source>
        <dbReference type="Proteomes" id="UP000186904"/>
    </source>
</evidence>
<evidence type="ECO:0000256" key="2">
    <source>
        <dbReference type="ARBA" id="ARBA00008150"/>
    </source>
</evidence>
<dbReference type="Gene3D" id="3.30.200.100">
    <property type="entry name" value="MucB/RseB, C-terminal domain"/>
    <property type="match status" value="1"/>
</dbReference>
<sequence length="318" mass="35529">MSRLKYVLGWSGLAALLLAPGLSAEDSIKWLERMDQATREQSYHGAYVYERSGIFTTQNIWRQVEDGKVHERLVQSAGRHQEWVRRDGRLVCATSLSQGRTPQNIPQLNKNPAGLTDWYGLRVLGDTRIASRPVTVISVQPRDAFRYAYELYLDQETGLLLKSLLVDDGRELLERFQFTTISFDNPSDQDLRPGSSCLELAAAEDVPTDDVNFWEPLWLPPGFTLGHRQVQTLKDSDTRIATQIYSDGLARFTLFIEPLGKDSLAEDLRAQLGPTVAVSRRLVAADDLYLATVVGEIPPITAERIAESLSQAVTGAQP</sequence>
<gene>
    <name evidence="8" type="ORF">SAMN04487855_2862</name>
    <name evidence="7" type="ORF">SAMN05216589_2908</name>
</gene>
<evidence type="ECO:0000313" key="7">
    <source>
        <dbReference type="EMBL" id="SES26046.1"/>
    </source>
</evidence>
<evidence type="ECO:0000259" key="6">
    <source>
        <dbReference type="Pfam" id="PF17188"/>
    </source>
</evidence>
<dbReference type="Proteomes" id="UP000186904">
    <property type="component" value="Unassembled WGS sequence"/>
</dbReference>
<evidence type="ECO:0000256" key="4">
    <source>
        <dbReference type="ARBA" id="ARBA00022764"/>
    </source>
</evidence>
<dbReference type="OrthoDB" id="7067274at2"/>
<name>A0A1I4P9P3_9GAMM</name>
<dbReference type="RefSeq" id="WP_143063080.1">
    <property type="nucleotide sequence ID" value="NZ_FOGN01000006.1"/>
</dbReference>
<feature type="domain" description="MucB/RseB N-terminal" evidence="5">
    <location>
        <begin position="28"/>
        <end position="189"/>
    </location>
</feature>
<dbReference type="InterPro" id="IPR005588">
    <property type="entry name" value="MucB_RseB"/>
</dbReference>
<reference evidence="9 10" key="1">
    <citation type="submission" date="2016-10" db="EMBL/GenBank/DDBJ databases">
        <authorList>
            <person name="de Groot N.N."/>
        </authorList>
    </citation>
    <scope>NUCLEOTIDE SEQUENCE [LARGE SCALE GENOMIC DNA]</scope>
    <source>
        <strain evidence="8 9">CGMCC 1.9095</strain>
        <strain evidence="7 10">DSM 22558</strain>
    </source>
</reference>
<dbReference type="PANTHER" id="PTHR38782">
    <property type="match status" value="1"/>
</dbReference>
<keyword evidence="3" id="KW-0732">Signal</keyword>
<dbReference type="PIRSF" id="PIRSF005427">
    <property type="entry name" value="RseB"/>
    <property type="match status" value="1"/>
</dbReference>
<organism evidence="8 9">
    <name type="scientific">Halopseudomonas bauzanensis</name>
    <dbReference type="NCBI Taxonomy" id="653930"/>
    <lineage>
        <taxon>Bacteria</taxon>
        <taxon>Pseudomonadati</taxon>
        <taxon>Pseudomonadota</taxon>
        <taxon>Gammaproteobacteria</taxon>
        <taxon>Pseudomonadales</taxon>
        <taxon>Pseudomonadaceae</taxon>
        <taxon>Halopseudomonas</taxon>
    </lineage>
</organism>
<keyword evidence="9" id="KW-1185">Reference proteome</keyword>
<feature type="domain" description="MucB/RseB C-terminal" evidence="6">
    <location>
        <begin position="212"/>
        <end position="309"/>
    </location>
</feature>
<evidence type="ECO:0000256" key="1">
    <source>
        <dbReference type="ARBA" id="ARBA00004418"/>
    </source>
</evidence>
<evidence type="ECO:0000313" key="9">
    <source>
        <dbReference type="Proteomes" id="UP000186599"/>
    </source>
</evidence>
<dbReference type="InterPro" id="IPR033434">
    <property type="entry name" value="MucB/RseB_N"/>
</dbReference>
<evidence type="ECO:0000313" key="8">
    <source>
        <dbReference type="EMBL" id="SFM24501.1"/>
    </source>
</evidence>
<dbReference type="EMBL" id="FOUA01000006">
    <property type="protein sequence ID" value="SFM24501.1"/>
    <property type="molecule type" value="Genomic_DNA"/>
</dbReference>
<dbReference type="AlphaFoldDB" id="A0A1I4P9P3"/>
<proteinExistence type="inferred from homology"/>
<dbReference type="Proteomes" id="UP000186599">
    <property type="component" value="Unassembled WGS sequence"/>
</dbReference>